<dbReference type="PIRSF" id="PIRSF001112">
    <property type="entry name" value="Epoxide_hydrolase"/>
    <property type="match status" value="1"/>
</dbReference>
<evidence type="ECO:0000256" key="2">
    <source>
        <dbReference type="ARBA" id="ARBA00022797"/>
    </source>
</evidence>
<dbReference type="SUPFAM" id="SSF53474">
    <property type="entry name" value="alpha/beta-Hydrolases"/>
    <property type="match status" value="1"/>
</dbReference>
<evidence type="ECO:0000256" key="4">
    <source>
        <dbReference type="PIRSR" id="PIRSR001112-1"/>
    </source>
</evidence>
<dbReference type="GO" id="GO:0097176">
    <property type="term" value="P:epoxide metabolic process"/>
    <property type="evidence" value="ECO:0007669"/>
    <property type="project" value="TreeGrafter"/>
</dbReference>
<dbReference type="GO" id="GO:0017000">
    <property type="term" value="P:antibiotic biosynthetic process"/>
    <property type="evidence" value="ECO:0007669"/>
    <property type="project" value="UniProtKB-ARBA"/>
</dbReference>
<dbReference type="InterPro" id="IPR000639">
    <property type="entry name" value="Epox_hydrolase-like"/>
</dbReference>
<dbReference type="EMBL" id="JAPZBS010000007">
    <property type="protein sequence ID" value="KAJ5368961.1"/>
    <property type="molecule type" value="Genomic_DNA"/>
</dbReference>
<dbReference type="InterPro" id="IPR010497">
    <property type="entry name" value="Epoxide_hydro_N"/>
</dbReference>
<dbReference type="AlphaFoldDB" id="A0A9W9RZ80"/>
<reference evidence="6" key="1">
    <citation type="submission" date="2022-11" db="EMBL/GenBank/DDBJ databases">
        <authorList>
            <person name="Petersen C."/>
        </authorList>
    </citation>
    <scope>NUCLEOTIDE SEQUENCE</scope>
    <source>
        <strain evidence="6">IBT 29864</strain>
    </source>
</reference>
<dbReference type="PANTHER" id="PTHR21661:SF35">
    <property type="entry name" value="EPOXIDE HYDROLASE"/>
    <property type="match status" value="1"/>
</dbReference>
<dbReference type="GO" id="GO:0004301">
    <property type="term" value="F:epoxide hydrolase activity"/>
    <property type="evidence" value="ECO:0007669"/>
    <property type="project" value="TreeGrafter"/>
</dbReference>
<dbReference type="GO" id="GO:0072330">
    <property type="term" value="P:monocarboxylic acid biosynthetic process"/>
    <property type="evidence" value="ECO:0007669"/>
    <property type="project" value="UniProtKB-ARBA"/>
</dbReference>
<keyword evidence="3" id="KW-0378">Hydrolase</keyword>
<feature type="active site" description="Nucleophile" evidence="4">
    <location>
        <position position="180"/>
    </location>
</feature>
<sequence length="415" mass="46969">MMAVEHYRVSVPESRLQDLKTRLSTVIFPDELDESEWDFGAPLADVKQLAAYWRDEFDWRQAEADINQMPHFQSTIQADGFEPLKIHFVHQKSDLANAIPLLFCHGWPGSFLEVQKLLPLLANCNGESEPAFHIVAPSIPNFGFSEGPKQRGFGLAQYAETLHKLMITLGYNEYVTQGGDWGMMITRTMGLMYPKHVRASHINMVRAHPPSFFRHPLLALQHALRPFSARDRSGLARSRWFLEEGAGYRAQQSTKPQTLGYAVADSPVGLLAWIYEKLHDWTDAYPWTNDEILTWVSLYWFSCAGPAASLRIYYEATHPPKDSSGRSAFVHRDRTESWIGSVKLGLAHFPKELIVVPYTWAASMGNVVYQSYNQHGGHFAATEHPEVIARDLQRMFGKHGGGYGCVRDRDGYVGA</sequence>
<reference evidence="6" key="2">
    <citation type="journal article" date="2023" name="IMA Fungus">
        <title>Comparative genomic study of the Penicillium genus elucidates a diverse pangenome and 15 lateral gene transfer events.</title>
        <authorList>
            <person name="Petersen C."/>
            <person name="Sorensen T."/>
            <person name="Nielsen M.R."/>
            <person name="Sondergaard T.E."/>
            <person name="Sorensen J.L."/>
            <person name="Fitzpatrick D.A."/>
            <person name="Frisvad J.C."/>
            <person name="Nielsen K.L."/>
        </authorList>
    </citation>
    <scope>NUCLEOTIDE SEQUENCE</scope>
    <source>
        <strain evidence="6">IBT 29864</strain>
    </source>
</reference>
<dbReference type="Pfam" id="PF06441">
    <property type="entry name" value="EHN"/>
    <property type="match status" value="1"/>
</dbReference>
<proteinExistence type="inferred from homology"/>
<dbReference type="InterPro" id="IPR016292">
    <property type="entry name" value="Epoxide_hydrolase"/>
</dbReference>
<feature type="active site" description="Proton donor" evidence="4">
    <location>
        <position position="313"/>
    </location>
</feature>
<protein>
    <recommendedName>
        <fullName evidence="5">Epoxide hydrolase N-terminal domain-containing protein</fullName>
    </recommendedName>
</protein>
<comment type="similarity">
    <text evidence="1">Belongs to the peptidase S33 family.</text>
</comment>
<evidence type="ECO:0000313" key="7">
    <source>
        <dbReference type="Proteomes" id="UP001147782"/>
    </source>
</evidence>
<evidence type="ECO:0000256" key="3">
    <source>
        <dbReference type="ARBA" id="ARBA00022801"/>
    </source>
</evidence>
<dbReference type="InterPro" id="IPR029058">
    <property type="entry name" value="AB_hydrolase_fold"/>
</dbReference>
<feature type="active site" description="Proton acceptor" evidence="4">
    <location>
        <position position="378"/>
    </location>
</feature>
<dbReference type="PRINTS" id="PR00412">
    <property type="entry name" value="EPOXHYDRLASE"/>
</dbReference>
<gene>
    <name evidence="6" type="ORF">N7496_008721</name>
</gene>
<evidence type="ECO:0000256" key="1">
    <source>
        <dbReference type="ARBA" id="ARBA00010088"/>
    </source>
</evidence>
<dbReference type="Gene3D" id="3.40.50.1820">
    <property type="entry name" value="alpha/beta hydrolase"/>
    <property type="match status" value="1"/>
</dbReference>
<name>A0A9W9RZ80_9EURO</name>
<accession>A0A9W9RZ80</accession>
<keyword evidence="7" id="KW-1185">Reference proteome</keyword>
<dbReference type="PANTHER" id="PTHR21661">
    <property type="entry name" value="EPOXIDE HYDROLASE 1-RELATED"/>
    <property type="match status" value="1"/>
</dbReference>
<evidence type="ECO:0000313" key="6">
    <source>
        <dbReference type="EMBL" id="KAJ5368961.1"/>
    </source>
</evidence>
<keyword evidence="2" id="KW-0058">Aromatic hydrocarbons catabolism</keyword>
<dbReference type="RefSeq" id="XP_056553703.1">
    <property type="nucleotide sequence ID" value="XM_056701640.1"/>
</dbReference>
<organism evidence="6 7">
    <name type="scientific">Penicillium cataractarum</name>
    <dbReference type="NCBI Taxonomy" id="2100454"/>
    <lineage>
        <taxon>Eukaryota</taxon>
        <taxon>Fungi</taxon>
        <taxon>Dikarya</taxon>
        <taxon>Ascomycota</taxon>
        <taxon>Pezizomycotina</taxon>
        <taxon>Eurotiomycetes</taxon>
        <taxon>Eurotiomycetidae</taxon>
        <taxon>Eurotiales</taxon>
        <taxon>Aspergillaceae</taxon>
        <taxon>Penicillium</taxon>
    </lineage>
</organism>
<dbReference type="GeneID" id="81440819"/>
<comment type="caution">
    <text evidence="6">The sequence shown here is derived from an EMBL/GenBank/DDBJ whole genome shotgun (WGS) entry which is preliminary data.</text>
</comment>
<dbReference type="OrthoDB" id="7130006at2759"/>
<dbReference type="Proteomes" id="UP001147782">
    <property type="component" value="Unassembled WGS sequence"/>
</dbReference>
<feature type="domain" description="Epoxide hydrolase N-terminal" evidence="5">
    <location>
        <begin position="5"/>
        <end position="114"/>
    </location>
</feature>
<evidence type="ECO:0000259" key="5">
    <source>
        <dbReference type="Pfam" id="PF06441"/>
    </source>
</evidence>